<evidence type="ECO:0000256" key="1">
    <source>
        <dbReference type="SAM" id="MobiDB-lite"/>
    </source>
</evidence>
<comment type="caution">
    <text evidence="2">The sequence shown here is derived from an EMBL/GenBank/DDBJ whole genome shotgun (WGS) entry which is preliminary data.</text>
</comment>
<reference evidence="3" key="1">
    <citation type="journal article" date="2019" name="Int. J. Syst. Evol. Microbiol.">
        <title>The Global Catalogue of Microorganisms (GCM) 10K type strain sequencing project: providing services to taxonomists for standard genome sequencing and annotation.</title>
        <authorList>
            <consortium name="The Broad Institute Genomics Platform"/>
            <consortium name="The Broad Institute Genome Sequencing Center for Infectious Disease"/>
            <person name="Wu L."/>
            <person name="Ma J."/>
        </authorList>
    </citation>
    <scope>NUCLEOTIDE SEQUENCE [LARGE SCALE GENOMIC DNA]</scope>
    <source>
        <strain evidence="3">CCM 7044</strain>
    </source>
</reference>
<organism evidence="2 3">
    <name type="scientific">Promicromonospora vindobonensis</name>
    <dbReference type="NCBI Taxonomy" id="195748"/>
    <lineage>
        <taxon>Bacteria</taxon>
        <taxon>Bacillati</taxon>
        <taxon>Actinomycetota</taxon>
        <taxon>Actinomycetes</taxon>
        <taxon>Micrococcales</taxon>
        <taxon>Promicromonosporaceae</taxon>
        <taxon>Promicromonospora</taxon>
    </lineage>
</organism>
<dbReference type="RefSeq" id="WP_377180295.1">
    <property type="nucleotide sequence ID" value="NZ_JBHUOG010000001.1"/>
</dbReference>
<name>A0ABW5VLK3_9MICO</name>
<protein>
    <submittedName>
        <fullName evidence="2">Uncharacterized protein</fullName>
    </submittedName>
</protein>
<gene>
    <name evidence="2" type="ORF">ACFS27_03255</name>
</gene>
<keyword evidence="3" id="KW-1185">Reference proteome</keyword>
<evidence type="ECO:0000313" key="2">
    <source>
        <dbReference type="EMBL" id="MFD2792558.1"/>
    </source>
</evidence>
<feature type="region of interest" description="Disordered" evidence="1">
    <location>
        <begin position="55"/>
        <end position="79"/>
    </location>
</feature>
<dbReference type="EMBL" id="JBHUOG010000001">
    <property type="protein sequence ID" value="MFD2792558.1"/>
    <property type="molecule type" value="Genomic_DNA"/>
</dbReference>
<accession>A0ABW5VLK3</accession>
<evidence type="ECO:0000313" key="3">
    <source>
        <dbReference type="Proteomes" id="UP001597479"/>
    </source>
</evidence>
<dbReference type="Proteomes" id="UP001597479">
    <property type="component" value="Unassembled WGS sequence"/>
</dbReference>
<sequence length="79" mass="8692">MSTRFEARWPIEPGTESVPFTARVRVAKGDLDQLLEEAGAELLCHPDVLTWREDNGELVATGPARRKTTTTQTPAQEAA</sequence>
<proteinExistence type="predicted"/>
<feature type="compositionally biased region" description="Low complexity" evidence="1">
    <location>
        <begin position="69"/>
        <end position="79"/>
    </location>
</feature>